<protein>
    <submittedName>
        <fullName evidence="4">Uncharacterized conserved protein YbjT, contains NAD(P)-binding and DUF2867 domains</fullName>
    </submittedName>
</protein>
<evidence type="ECO:0000313" key="5">
    <source>
        <dbReference type="Proteomes" id="UP000182624"/>
    </source>
</evidence>
<reference evidence="5" key="1">
    <citation type="submission" date="2016-10" db="EMBL/GenBank/DDBJ databases">
        <authorList>
            <person name="Varghese N."/>
            <person name="Submissions S."/>
        </authorList>
    </citation>
    <scope>NUCLEOTIDE SEQUENCE [LARGE SCALE GENOMIC DNA]</scope>
    <source>
        <strain evidence="5">P18</strain>
    </source>
</reference>
<evidence type="ECO:0000256" key="1">
    <source>
        <dbReference type="ARBA" id="ARBA00022531"/>
    </source>
</evidence>
<dbReference type="CDD" id="cd05243">
    <property type="entry name" value="SDR_a5"/>
    <property type="match status" value="1"/>
</dbReference>
<dbReference type="PANTHER" id="PTHR47128">
    <property type="match status" value="1"/>
</dbReference>
<evidence type="ECO:0000259" key="3">
    <source>
        <dbReference type="Pfam" id="PF13460"/>
    </source>
</evidence>
<evidence type="ECO:0000256" key="2">
    <source>
        <dbReference type="ARBA" id="ARBA00023276"/>
    </source>
</evidence>
<dbReference type="InterPro" id="IPR016040">
    <property type="entry name" value="NAD(P)-bd_dom"/>
</dbReference>
<feature type="domain" description="NAD(P)-binding" evidence="3">
    <location>
        <begin position="7"/>
        <end position="190"/>
    </location>
</feature>
<dbReference type="PANTHER" id="PTHR47128:SF2">
    <property type="entry name" value="PROTEIN HIGH CHLOROPHYLL FLUORESCENCE PHENOTYPE 244, CHLOROPLASTIC"/>
    <property type="match status" value="1"/>
</dbReference>
<dbReference type="EMBL" id="FOXO01000008">
    <property type="protein sequence ID" value="SFP79292.1"/>
    <property type="molecule type" value="Genomic_DNA"/>
</dbReference>
<dbReference type="GO" id="GO:0015979">
    <property type="term" value="P:photosynthesis"/>
    <property type="evidence" value="ECO:0007669"/>
    <property type="project" value="UniProtKB-KW"/>
</dbReference>
<dbReference type="SUPFAM" id="SSF51735">
    <property type="entry name" value="NAD(P)-binding Rossmann-fold domains"/>
    <property type="match status" value="1"/>
</dbReference>
<keyword evidence="2" id="KW-0604">Photosystem II</keyword>
<sequence length="282" mass="31388">MKVVLAGAYGNLGADIFKALLKEGHEVVALDMMQRDIELNGKYSFTKVDVTKPETLSGTCDSADAVITTVGLTKGSATISNYDIDYQGNLNILNEAKKAGVKHFTYISVIRADQAPEKVPMVHAKYLFEQKLKDSGLSYVIHRPTGYFYDIVKVFRPMVEKGAVNLLGKTPVSCNVISTEDFADFIVKHMLDDNKIYDVGGKETYTYEEIATMCFKAAGKEPVIKKAPTWLFDVLAFVNKLKKNGKEAIIRFSKFTLSQDMVGSTKYGDMSFAEYIKDNFDV</sequence>
<keyword evidence="1" id="KW-0602">Photosynthesis</keyword>
<organism evidence="4 5">
    <name type="scientific">Butyrivibrio proteoclasticus</name>
    <dbReference type="NCBI Taxonomy" id="43305"/>
    <lineage>
        <taxon>Bacteria</taxon>
        <taxon>Bacillati</taxon>
        <taxon>Bacillota</taxon>
        <taxon>Clostridia</taxon>
        <taxon>Lachnospirales</taxon>
        <taxon>Lachnospiraceae</taxon>
        <taxon>Butyrivibrio</taxon>
    </lineage>
</organism>
<keyword evidence="5" id="KW-1185">Reference proteome</keyword>
<proteinExistence type="predicted"/>
<dbReference type="AlphaFoldDB" id="A0A1I5T8C1"/>
<dbReference type="Gene3D" id="3.40.50.720">
    <property type="entry name" value="NAD(P)-binding Rossmann-like Domain"/>
    <property type="match status" value="1"/>
</dbReference>
<evidence type="ECO:0000313" key="4">
    <source>
        <dbReference type="EMBL" id="SFP79292.1"/>
    </source>
</evidence>
<dbReference type="GO" id="GO:0009523">
    <property type="term" value="C:photosystem II"/>
    <property type="evidence" value="ECO:0007669"/>
    <property type="project" value="UniProtKB-KW"/>
</dbReference>
<dbReference type="Proteomes" id="UP000182624">
    <property type="component" value="Unassembled WGS sequence"/>
</dbReference>
<name>A0A1I5T8C1_9FIRM</name>
<dbReference type="OrthoDB" id="9785372at2"/>
<dbReference type="InterPro" id="IPR044256">
    <property type="entry name" value="HCF244-like"/>
</dbReference>
<dbReference type="InterPro" id="IPR036291">
    <property type="entry name" value="NAD(P)-bd_dom_sf"/>
</dbReference>
<dbReference type="Pfam" id="PF13460">
    <property type="entry name" value="NAD_binding_10"/>
    <property type="match status" value="1"/>
</dbReference>
<accession>A0A1I5T8C1</accession>
<gene>
    <name evidence="4" type="ORF">SAMN04487928_10864</name>
</gene>
<dbReference type="RefSeq" id="WP_074886254.1">
    <property type="nucleotide sequence ID" value="NZ_FOXO01000008.1"/>
</dbReference>